<accession>A0A8C3DSC5</accession>
<dbReference type="GO" id="GO:0034755">
    <property type="term" value="P:iron ion transmembrane transport"/>
    <property type="evidence" value="ECO:0007669"/>
    <property type="project" value="UniProtKB-UniRule"/>
</dbReference>
<keyword evidence="8" id="KW-0325">Glycoprotein</keyword>
<dbReference type="GO" id="GO:0006879">
    <property type="term" value="P:intracellular iron ion homeostasis"/>
    <property type="evidence" value="ECO:0007669"/>
    <property type="project" value="UniProtKB-UniRule"/>
</dbReference>
<comment type="subunit">
    <text evidence="9">Homotrimer.</text>
</comment>
<evidence type="ECO:0000256" key="5">
    <source>
        <dbReference type="ARBA" id="ARBA00023136"/>
    </source>
</evidence>
<evidence type="ECO:0000256" key="1">
    <source>
        <dbReference type="ARBA" id="ARBA00004606"/>
    </source>
</evidence>
<keyword evidence="9" id="KW-0406">Ion transport</keyword>
<dbReference type="RefSeq" id="XP_031959175.1">
    <property type="nucleotide sequence ID" value="XM_032103284.1"/>
</dbReference>
<dbReference type="PANTHER" id="PTHR48071:SF24">
    <property type="entry name" value="DELETED IN MALIGNANT BRAIN TUMORS 1 PROTEIN-LIKE"/>
    <property type="match status" value="1"/>
</dbReference>
<dbReference type="OrthoDB" id="536948at2759"/>
<dbReference type="AlphaFoldDB" id="A0A8C3DSC5"/>
<sequence length="492" mass="53659">MENKAVYLRTFSERESGSVLEEPFEGRSLSKLNLCEDDPGRRMKASGCCGRMGSVAALKYSVVGLYLLVLLILVGIFILAVSRPQPSPEDLKALLGNVHRLNETFRDLQLQLPHPLPKGDLLEHIWRLQDLLQNHSDSLFLLTGSLQRLEGLLWSLQSQASQTDRSVSRLWDSLSQQSDAAQLELSRLSVDGNSSRLLLEHHERLLGHLGGRLEALGEQVTVLAGAVDSMNRSFSYDVRVHHSRLRDLQGLLGNASADARRMRTEHAAMERQLRLELDVLNNVTEELRMKDWEHSVALRNISVIRGPPGPKGDRGTEGVEGEPGLPGLPGLRGLPGERGPPGPRGLKGDQGDLGPRGPTGMRGFKGDRGPKGDKGDRGAAGGTAPQEGSVRLVNGSGPHEGRLEIFHERRWGSVCDDGWDGRDGDVACRMLGFRGAADVFRMARFGQGTGKIWMDDVSCSGTEDSLELCGFSGWGRTNCGHAEDAGVRCLTP</sequence>
<evidence type="ECO:0000256" key="7">
    <source>
        <dbReference type="ARBA" id="ARBA00023170"/>
    </source>
</evidence>
<evidence type="ECO:0000256" key="8">
    <source>
        <dbReference type="ARBA" id="ARBA00023180"/>
    </source>
</evidence>
<dbReference type="PROSITE" id="PS00420">
    <property type="entry name" value="SRCR_1"/>
    <property type="match status" value="1"/>
</dbReference>
<dbReference type="SUPFAM" id="SSF56487">
    <property type="entry name" value="SRCR-like"/>
    <property type="match status" value="1"/>
</dbReference>
<dbReference type="RefSeq" id="XP_031959176.1">
    <property type="nucleotide sequence ID" value="XM_032103285.1"/>
</dbReference>
<dbReference type="PROSITE" id="PS50287">
    <property type="entry name" value="SRCR_2"/>
    <property type="match status" value="1"/>
</dbReference>
<feature type="compositionally biased region" description="Basic and acidic residues" evidence="10">
    <location>
        <begin position="364"/>
        <end position="377"/>
    </location>
</feature>
<dbReference type="CTD" id="286133"/>
<dbReference type="OMA" id="LCDEVST"/>
<dbReference type="InterPro" id="IPR001190">
    <property type="entry name" value="SRCR"/>
</dbReference>
<comment type="subcellular location">
    <subcellularLocation>
        <location evidence="9">Cell membrane</location>
        <topology evidence="9">Single-pass type II membrane protein</topology>
    </subcellularLocation>
    <subcellularLocation>
        <location evidence="1">Membrane</location>
        <topology evidence="1">Single-pass type II membrane protein</topology>
    </subcellularLocation>
</comment>
<comment type="function">
    <text evidence="9">Ferritin receptor that mediates non-transferrin-dependent delivery of iron. Mediates cellular uptake of ferritin-bound iron by stimulating ferritin endocytosis from the cell surface with consequent iron delivery within the cell. Delivery of iron to cells by ferritin is required for the development of specific cell types, suggesting the existence of cell type-specific mechanisms of iron traffic in organogenesis, which alternatively utilize transferrin or non-transferrin iron delivery pathways.</text>
</comment>
<keyword evidence="9" id="KW-0410">Iron transport</keyword>
<dbReference type="GO" id="GO:0005886">
    <property type="term" value="C:plasma membrane"/>
    <property type="evidence" value="ECO:0007669"/>
    <property type="project" value="UniProtKB-SubCell"/>
</dbReference>
<feature type="compositionally biased region" description="Low complexity" evidence="10">
    <location>
        <begin position="322"/>
        <end position="334"/>
    </location>
</feature>
<dbReference type="GO" id="GO:0031638">
    <property type="term" value="P:zymogen activation"/>
    <property type="evidence" value="ECO:0007669"/>
    <property type="project" value="TreeGrafter"/>
</dbReference>
<keyword evidence="5 9" id="KW-0472">Membrane</keyword>
<evidence type="ECO:0000313" key="12">
    <source>
        <dbReference type="Ensembl" id="ENSCMUP00000011194.2"/>
    </source>
</evidence>
<feature type="transmembrane region" description="Helical" evidence="11">
    <location>
        <begin position="60"/>
        <end position="81"/>
    </location>
</feature>
<dbReference type="PRINTS" id="PR00258">
    <property type="entry name" value="SPERACTRCPTR"/>
</dbReference>
<dbReference type="HAMAP" id="MF_03070">
    <property type="entry name" value="SCARA5"/>
    <property type="match status" value="1"/>
</dbReference>
<evidence type="ECO:0000256" key="11">
    <source>
        <dbReference type="SAM" id="Phobius"/>
    </source>
</evidence>
<keyword evidence="13" id="KW-1185">Reference proteome</keyword>
<dbReference type="Ensembl" id="ENSCMUT00000012066.2">
    <property type="protein sequence ID" value="ENSCMUP00000011194.2"/>
    <property type="gene ID" value="ENSCMUG00000007113.2"/>
</dbReference>
<dbReference type="GO" id="GO:0006897">
    <property type="term" value="P:endocytosis"/>
    <property type="evidence" value="ECO:0007669"/>
    <property type="project" value="UniProtKB-UniRule"/>
</dbReference>
<dbReference type="Pfam" id="PF01391">
    <property type="entry name" value="Collagen"/>
    <property type="match status" value="1"/>
</dbReference>
<gene>
    <name evidence="9 12" type="primary">SCARA5</name>
</gene>
<dbReference type="Proteomes" id="UP000694553">
    <property type="component" value="Unassembled WGS sequence"/>
</dbReference>
<reference evidence="12" key="2">
    <citation type="submission" date="2025-08" db="UniProtKB">
        <authorList>
            <consortium name="Ensembl"/>
        </authorList>
    </citation>
    <scope>IDENTIFICATION</scope>
</reference>
<keyword evidence="3 9" id="KW-0735">Signal-anchor</keyword>
<feature type="topological domain" description="Cytoplasmic" evidence="9">
    <location>
        <begin position="1"/>
        <end position="60"/>
    </location>
</feature>
<evidence type="ECO:0000256" key="2">
    <source>
        <dbReference type="ARBA" id="ARBA00022692"/>
    </source>
</evidence>
<dbReference type="Pfam" id="PF00530">
    <property type="entry name" value="SRCR"/>
    <property type="match status" value="1"/>
</dbReference>
<keyword evidence="9" id="KW-0813">Transport</keyword>
<evidence type="ECO:0000313" key="13">
    <source>
        <dbReference type="Proteomes" id="UP000694553"/>
    </source>
</evidence>
<keyword evidence="9" id="KW-0408">Iron</keyword>
<evidence type="ECO:0000256" key="9">
    <source>
        <dbReference type="HAMAP-Rule" id="MF_03070"/>
    </source>
</evidence>
<dbReference type="GeneID" id="116441421"/>
<keyword evidence="6" id="KW-1015">Disulfide bond</keyword>
<accession>A0A8U7MMK2</accession>
<evidence type="ECO:0000256" key="10">
    <source>
        <dbReference type="SAM" id="MobiDB-lite"/>
    </source>
</evidence>
<name>A0A8C3DSC5_CORMO</name>
<evidence type="ECO:0000256" key="3">
    <source>
        <dbReference type="ARBA" id="ARBA00022968"/>
    </source>
</evidence>
<dbReference type="InterPro" id="IPR034726">
    <property type="entry name" value="SCARA5"/>
</dbReference>
<dbReference type="RefSeq" id="XP_031959177.1">
    <property type="nucleotide sequence ID" value="XM_032103286.1"/>
</dbReference>
<dbReference type="GO" id="GO:0070287">
    <property type="term" value="F:ferritin receptor activity"/>
    <property type="evidence" value="ECO:0007669"/>
    <property type="project" value="UniProtKB-UniRule"/>
</dbReference>
<dbReference type="InterPro" id="IPR036772">
    <property type="entry name" value="SRCR-like_dom_sf"/>
</dbReference>
<protein>
    <recommendedName>
        <fullName evidence="9">Scavenger receptor class A member 5</fullName>
    </recommendedName>
</protein>
<keyword evidence="2 9" id="KW-0812">Transmembrane</keyword>
<reference evidence="13" key="1">
    <citation type="submission" date="2019-10" db="EMBL/GenBank/DDBJ databases">
        <title>Corvus moneduloides (New Caledonian crow) genome, bCorMon1, primary haplotype.</title>
        <authorList>
            <person name="Rutz C."/>
            <person name="Fungtammasan C."/>
            <person name="Mountcastle J."/>
            <person name="Formenti G."/>
            <person name="Chow W."/>
            <person name="Howe K."/>
            <person name="Steele M.P."/>
            <person name="Fernandes J."/>
            <person name="Gilbert M.T.P."/>
            <person name="Fedrigo O."/>
            <person name="Jarvis E.D."/>
            <person name="Gemmell N."/>
        </authorList>
    </citation>
    <scope>NUCLEOTIDE SEQUENCE [LARGE SCALE GENOMIC DNA]</scope>
</reference>
<proteinExistence type="inferred from homology"/>
<evidence type="ECO:0000256" key="4">
    <source>
        <dbReference type="ARBA" id="ARBA00022989"/>
    </source>
</evidence>
<organism evidence="12 13">
    <name type="scientific">Corvus moneduloides</name>
    <name type="common">New Caledonian crow</name>
    <dbReference type="NCBI Taxonomy" id="1196302"/>
    <lineage>
        <taxon>Eukaryota</taxon>
        <taxon>Metazoa</taxon>
        <taxon>Chordata</taxon>
        <taxon>Craniata</taxon>
        <taxon>Vertebrata</taxon>
        <taxon>Euteleostomi</taxon>
        <taxon>Archelosauria</taxon>
        <taxon>Archosauria</taxon>
        <taxon>Dinosauria</taxon>
        <taxon>Saurischia</taxon>
        <taxon>Theropoda</taxon>
        <taxon>Coelurosauria</taxon>
        <taxon>Aves</taxon>
        <taxon>Neognathae</taxon>
        <taxon>Neoaves</taxon>
        <taxon>Telluraves</taxon>
        <taxon>Australaves</taxon>
        <taxon>Passeriformes</taxon>
        <taxon>Corvoidea</taxon>
        <taxon>Corvidae</taxon>
        <taxon>Corvus</taxon>
    </lineage>
</organism>
<reference evidence="12" key="3">
    <citation type="submission" date="2025-09" db="UniProtKB">
        <authorList>
            <consortium name="Ensembl"/>
        </authorList>
    </citation>
    <scope>IDENTIFICATION</scope>
</reference>
<keyword evidence="7 9" id="KW-0675">Receptor</keyword>
<dbReference type="FunFam" id="3.10.250.10:FF:000011">
    <property type="entry name" value="Scavenger receptor class A member 5"/>
    <property type="match status" value="1"/>
</dbReference>
<dbReference type="GO" id="GO:0004252">
    <property type="term" value="F:serine-type endopeptidase activity"/>
    <property type="evidence" value="ECO:0007669"/>
    <property type="project" value="TreeGrafter"/>
</dbReference>
<comment type="similarity">
    <text evidence="9">Belongs to the SCARA5 family.</text>
</comment>
<evidence type="ECO:0000256" key="6">
    <source>
        <dbReference type="ARBA" id="ARBA00023157"/>
    </source>
</evidence>
<dbReference type="Gene3D" id="3.10.250.10">
    <property type="entry name" value="SRCR-like domain"/>
    <property type="match status" value="1"/>
</dbReference>
<feature type="region of interest" description="Disordered" evidence="10">
    <location>
        <begin position="303"/>
        <end position="393"/>
    </location>
</feature>
<dbReference type="InterPro" id="IPR008160">
    <property type="entry name" value="Collagen"/>
</dbReference>
<dbReference type="SMART" id="SM00202">
    <property type="entry name" value="SR"/>
    <property type="match status" value="1"/>
</dbReference>
<keyword evidence="4 9" id="KW-1133">Transmembrane helix</keyword>
<dbReference type="PANTHER" id="PTHR48071">
    <property type="entry name" value="SRCR DOMAIN-CONTAINING PROTEIN"/>
    <property type="match status" value="1"/>
</dbReference>
<feature type="topological domain" description="Extracellular" evidence="9">
    <location>
        <begin position="82"/>
        <end position="492"/>
    </location>
</feature>
<keyword evidence="9" id="KW-1003">Cell membrane</keyword>